<dbReference type="InterPro" id="IPR019762">
    <property type="entry name" value="Dynamin_GTPase_CS"/>
</dbReference>
<dbReference type="Pfam" id="PF01031">
    <property type="entry name" value="Dynamin_M"/>
    <property type="match status" value="1"/>
</dbReference>
<dbReference type="Pfam" id="PF02212">
    <property type="entry name" value="GED"/>
    <property type="match status" value="1"/>
</dbReference>
<dbReference type="Pfam" id="PF00350">
    <property type="entry name" value="Dynamin_N"/>
    <property type="match status" value="1"/>
</dbReference>
<keyword evidence="1 3" id="KW-0547">Nucleotide-binding</keyword>
<comment type="similarity">
    <text evidence="3">Belongs to the TRAFAC class dynamin-like GTPase superfamily. Dynamin/Fzo/YdjA family.</text>
</comment>
<keyword evidence="7" id="KW-1185">Reference proteome</keyword>
<protein>
    <submittedName>
        <fullName evidence="6">Dynamin</fullName>
    </submittedName>
</protein>
<evidence type="ECO:0000256" key="3">
    <source>
        <dbReference type="RuleBase" id="RU003932"/>
    </source>
</evidence>
<dbReference type="InterPro" id="IPR000375">
    <property type="entry name" value="Dynamin_stalk"/>
</dbReference>
<name>A0AAD8PEK0_BABGI</name>
<dbReference type="GO" id="GO:0016020">
    <property type="term" value="C:membrane"/>
    <property type="evidence" value="ECO:0007669"/>
    <property type="project" value="TreeGrafter"/>
</dbReference>
<gene>
    <name evidence="6" type="ORF">BgAZ_207760</name>
</gene>
<evidence type="ECO:0000259" key="5">
    <source>
        <dbReference type="PROSITE" id="PS51718"/>
    </source>
</evidence>
<comment type="caution">
    <text evidence="6">The sequence shown here is derived from an EMBL/GenBank/DDBJ whole genome shotgun (WGS) entry which is preliminary data.</text>
</comment>
<feature type="domain" description="Dynamin-type G" evidence="5">
    <location>
        <begin position="22"/>
        <end position="287"/>
    </location>
</feature>
<dbReference type="Gene3D" id="3.40.50.300">
    <property type="entry name" value="P-loop containing nucleotide triphosphate hydrolases"/>
    <property type="match status" value="1"/>
</dbReference>
<accession>A0AAD8PEK0</accession>
<dbReference type="InterPro" id="IPR045063">
    <property type="entry name" value="Dynamin_N"/>
</dbReference>
<evidence type="ECO:0000313" key="7">
    <source>
        <dbReference type="Proteomes" id="UP001230268"/>
    </source>
</evidence>
<sequence length="692" mass="78121">MEKLIPLVSRLHGILATVGQRSLELPAVAVVGAQSVGKSSLLEAMVGRPFLPKGTGIVTRRPLILQLRYEENAREYGEFAHKMGVIFDDFSMIEREIIDETDRLLGGTKNVCAIPIFLKIVSPRVVDLTLIDLPGITKVPVGDQNQDIEQQIRCMIKEYITKPSCLILALTSANMDIATSDSLQMAREVDPEGLRTIGVVTKCDKVDDKSNVLDVLQGKIYKLRMGYVGVVCKESHLNGDLRGGLQAEELFFQTHPIYSQMANKCGVKHLCNILNMILSSHIKEILPHVKEMVLTVLQVKESELQSYGFATGDDDESASPGGFLLHFFTSFSQAFKDLVEGRNSSQQYSSQLFGGARINYIFNDSYLKTLKSFSPLAGISDVEIRTAIKNSTGTCSALFVPEIAFTNLVKKQIKLLEAPSLQCVDQVYDEMLNILESCEMPELDRFVNLRLKMMSVIKNLLTRCITPTKEMIRNIIKIELAYINTNHPDFLRSNVLANAYNHRSTTRKHLHSHHNAYDRGYSSDYYTNDEDVRRLEYLSDSQGEYCNSDGRYDNTAKSSTSIHKYNDYTPEERNALVLPNIPKMVILGSDPSEREIVEAELIKTLIESYFSIVRKNVADAVPKCIMYFMVNKAVESVQQELISQLYKKELYDELTLESRDIIEKRKKCVETLKGLRQCLSEITELSKFHIDV</sequence>
<evidence type="ECO:0000256" key="2">
    <source>
        <dbReference type="ARBA" id="ARBA00023134"/>
    </source>
</evidence>
<dbReference type="CDD" id="cd08771">
    <property type="entry name" value="DLP_1"/>
    <property type="match status" value="1"/>
</dbReference>
<keyword evidence="2 3" id="KW-0342">GTP-binding</keyword>
<dbReference type="InterPro" id="IPR027417">
    <property type="entry name" value="P-loop_NTPase"/>
</dbReference>
<dbReference type="GO" id="GO:0003924">
    <property type="term" value="F:GTPase activity"/>
    <property type="evidence" value="ECO:0007669"/>
    <property type="project" value="InterPro"/>
</dbReference>
<dbReference type="GO" id="GO:0005737">
    <property type="term" value="C:cytoplasm"/>
    <property type="evidence" value="ECO:0007669"/>
    <property type="project" value="TreeGrafter"/>
</dbReference>
<dbReference type="GO" id="GO:0008017">
    <property type="term" value="F:microtubule binding"/>
    <property type="evidence" value="ECO:0007669"/>
    <property type="project" value="TreeGrafter"/>
</dbReference>
<dbReference type="Proteomes" id="UP001230268">
    <property type="component" value="Unassembled WGS sequence"/>
</dbReference>
<proteinExistence type="inferred from homology"/>
<evidence type="ECO:0000313" key="6">
    <source>
        <dbReference type="EMBL" id="KAK1443900.1"/>
    </source>
</evidence>
<evidence type="ECO:0000259" key="4">
    <source>
        <dbReference type="PROSITE" id="PS51388"/>
    </source>
</evidence>
<dbReference type="Gene3D" id="1.20.120.1240">
    <property type="entry name" value="Dynamin, middle domain"/>
    <property type="match status" value="1"/>
</dbReference>
<dbReference type="InterPro" id="IPR003130">
    <property type="entry name" value="GED"/>
</dbReference>
<dbReference type="InterPro" id="IPR022812">
    <property type="entry name" value="Dynamin"/>
</dbReference>
<evidence type="ECO:0000256" key="1">
    <source>
        <dbReference type="ARBA" id="ARBA00022741"/>
    </source>
</evidence>
<dbReference type="PROSITE" id="PS51718">
    <property type="entry name" value="G_DYNAMIN_2"/>
    <property type="match status" value="1"/>
</dbReference>
<dbReference type="SMART" id="SM00053">
    <property type="entry name" value="DYNc"/>
    <property type="match status" value="1"/>
</dbReference>
<dbReference type="PROSITE" id="PS00410">
    <property type="entry name" value="G_DYNAMIN_1"/>
    <property type="match status" value="1"/>
</dbReference>
<dbReference type="SUPFAM" id="SSF52540">
    <property type="entry name" value="P-loop containing nucleoside triphosphate hydrolases"/>
    <property type="match status" value="1"/>
</dbReference>
<dbReference type="AlphaFoldDB" id="A0AAD8PEK0"/>
<dbReference type="SMART" id="SM00302">
    <property type="entry name" value="GED"/>
    <property type="match status" value="1"/>
</dbReference>
<reference evidence="6" key="1">
    <citation type="submission" date="2023-08" db="EMBL/GenBank/DDBJ databases">
        <title>Draft sequence of the Babesia gibsoni genome.</title>
        <authorList>
            <person name="Yamagishi J.Y."/>
            <person name="Xuan X.X."/>
        </authorList>
    </citation>
    <scope>NUCLEOTIDE SEQUENCE</scope>
    <source>
        <strain evidence="6">Azabu</strain>
    </source>
</reference>
<dbReference type="InterPro" id="IPR030381">
    <property type="entry name" value="G_DYNAMIN_dom"/>
</dbReference>
<feature type="domain" description="GED" evidence="4">
    <location>
        <begin position="599"/>
        <end position="690"/>
    </location>
</feature>
<dbReference type="EMBL" id="JAVEPI010000002">
    <property type="protein sequence ID" value="KAK1443900.1"/>
    <property type="molecule type" value="Genomic_DNA"/>
</dbReference>
<dbReference type="InterPro" id="IPR020850">
    <property type="entry name" value="GED_dom"/>
</dbReference>
<dbReference type="PANTHER" id="PTHR11566:SF21">
    <property type="entry name" value="DYNAMIN RELATED PROTEIN 1, ISOFORM A"/>
    <property type="match status" value="1"/>
</dbReference>
<dbReference type="InterPro" id="IPR001401">
    <property type="entry name" value="Dynamin_GTPase"/>
</dbReference>
<organism evidence="6 7">
    <name type="scientific">Babesia gibsoni</name>
    <dbReference type="NCBI Taxonomy" id="33632"/>
    <lineage>
        <taxon>Eukaryota</taxon>
        <taxon>Sar</taxon>
        <taxon>Alveolata</taxon>
        <taxon>Apicomplexa</taxon>
        <taxon>Aconoidasida</taxon>
        <taxon>Piroplasmida</taxon>
        <taxon>Babesiidae</taxon>
        <taxon>Babesia</taxon>
    </lineage>
</organism>
<dbReference type="GO" id="GO:0005525">
    <property type="term" value="F:GTP binding"/>
    <property type="evidence" value="ECO:0007669"/>
    <property type="project" value="UniProtKB-KW"/>
</dbReference>
<dbReference type="PRINTS" id="PR00195">
    <property type="entry name" value="DYNAMIN"/>
</dbReference>
<dbReference type="GO" id="GO:0005874">
    <property type="term" value="C:microtubule"/>
    <property type="evidence" value="ECO:0007669"/>
    <property type="project" value="TreeGrafter"/>
</dbReference>
<dbReference type="PROSITE" id="PS51388">
    <property type="entry name" value="GED"/>
    <property type="match status" value="1"/>
</dbReference>
<dbReference type="PANTHER" id="PTHR11566">
    <property type="entry name" value="DYNAMIN"/>
    <property type="match status" value="1"/>
</dbReference>